<feature type="coiled-coil region" evidence="1">
    <location>
        <begin position="85"/>
        <end position="123"/>
    </location>
</feature>
<feature type="non-terminal residue" evidence="2">
    <location>
        <position position="1"/>
    </location>
</feature>
<name>A0A8S3HP48_9BILA</name>
<evidence type="ECO:0000256" key="1">
    <source>
        <dbReference type="SAM" id="Coils"/>
    </source>
</evidence>
<feature type="non-terminal residue" evidence="2">
    <location>
        <position position="241"/>
    </location>
</feature>
<reference evidence="2" key="1">
    <citation type="submission" date="2021-02" db="EMBL/GenBank/DDBJ databases">
        <authorList>
            <person name="Nowell W R."/>
        </authorList>
    </citation>
    <scope>NUCLEOTIDE SEQUENCE</scope>
</reference>
<feature type="coiled-coil region" evidence="1">
    <location>
        <begin position="177"/>
        <end position="211"/>
    </location>
</feature>
<sequence>QRLEMKLKRLKDEYASIRKELYTRIEENNSLQQELIEYRLKLDYYAQINNQTLLSILPANENDQSTAVQLYLKEKADSQNWQFKCRMYQQKIEQVQRNYESTRDKYKQRLQEERDMFERSKIKYLEHMKNIQKDLHETRQLLEKDTELKMSQESAYQQLVDERRQLLTSMLDKDAKAREMRRENHLLISKIQFLENQMEILNDRVDRTLRERSPYRLDVNSLRLDSNVSIETSARGSPVSP</sequence>
<protein>
    <submittedName>
        <fullName evidence="2">Uncharacterized protein</fullName>
    </submittedName>
</protein>
<comment type="caution">
    <text evidence="2">The sequence shown here is derived from an EMBL/GenBank/DDBJ whole genome shotgun (WGS) entry which is preliminary data.</text>
</comment>
<dbReference type="AlphaFoldDB" id="A0A8S3HP48"/>
<proteinExistence type="predicted"/>
<keyword evidence="1" id="KW-0175">Coiled coil</keyword>
<evidence type="ECO:0000313" key="2">
    <source>
        <dbReference type="EMBL" id="CAF5186603.1"/>
    </source>
</evidence>
<accession>A0A8S3HP48</accession>
<dbReference type="Proteomes" id="UP000676336">
    <property type="component" value="Unassembled WGS sequence"/>
</dbReference>
<gene>
    <name evidence="2" type="ORF">SMN809_LOCUS70705</name>
</gene>
<dbReference type="EMBL" id="CAJOBI010322039">
    <property type="protein sequence ID" value="CAF5186603.1"/>
    <property type="molecule type" value="Genomic_DNA"/>
</dbReference>
<organism evidence="2 3">
    <name type="scientific">Rotaria magnacalcarata</name>
    <dbReference type="NCBI Taxonomy" id="392030"/>
    <lineage>
        <taxon>Eukaryota</taxon>
        <taxon>Metazoa</taxon>
        <taxon>Spiralia</taxon>
        <taxon>Gnathifera</taxon>
        <taxon>Rotifera</taxon>
        <taxon>Eurotatoria</taxon>
        <taxon>Bdelloidea</taxon>
        <taxon>Philodinida</taxon>
        <taxon>Philodinidae</taxon>
        <taxon>Rotaria</taxon>
    </lineage>
</organism>
<evidence type="ECO:0000313" key="3">
    <source>
        <dbReference type="Proteomes" id="UP000676336"/>
    </source>
</evidence>